<dbReference type="OrthoDB" id="9781505at2"/>
<feature type="chain" id="PRO_5022698344" description="HD-GYP domain-containing protein" evidence="2">
    <location>
        <begin position="19"/>
        <end position="400"/>
    </location>
</feature>
<organism evidence="4 5">
    <name type="scientific">Thiospirochaeta perfilievii</name>
    <dbReference type="NCBI Taxonomy" id="252967"/>
    <lineage>
        <taxon>Bacteria</taxon>
        <taxon>Pseudomonadati</taxon>
        <taxon>Spirochaetota</taxon>
        <taxon>Spirochaetia</taxon>
        <taxon>Spirochaetales</taxon>
        <taxon>Spirochaetaceae</taxon>
        <taxon>Thiospirochaeta</taxon>
    </lineage>
</organism>
<evidence type="ECO:0000313" key="5">
    <source>
        <dbReference type="Proteomes" id="UP000323824"/>
    </source>
</evidence>
<accession>A0A5C1QAS5</accession>
<dbReference type="InterPro" id="IPR018247">
    <property type="entry name" value="EF_Hand_1_Ca_BS"/>
</dbReference>
<protein>
    <recommendedName>
        <fullName evidence="3">HD-GYP domain-containing protein</fullName>
    </recommendedName>
</protein>
<dbReference type="SUPFAM" id="SSF109604">
    <property type="entry name" value="HD-domain/PDEase-like"/>
    <property type="match status" value="1"/>
</dbReference>
<dbReference type="InterPro" id="IPR003607">
    <property type="entry name" value="HD/PDEase_dom"/>
</dbReference>
<dbReference type="PANTHER" id="PTHR43155">
    <property type="entry name" value="CYCLIC DI-GMP PHOSPHODIESTERASE PA4108-RELATED"/>
    <property type="match status" value="1"/>
</dbReference>
<evidence type="ECO:0000256" key="2">
    <source>
        <dbReference type="SAM" id="SignalP"/>
    </source>
</evidence>
<dbReference type="PROSITE" id="PS00018">
    <property type="entry name" value="EF_HAND_1"/>
    <property type="match status" value="1"/>
</dbReference>
<evidence type="ECO:0000259" key="3">
    <source>
        <dbReference type="PROSITE" id="PS51832"/>
    </source>
</evidence>
<gene>
    <name evidence="4" type="ORF">EW093_11040</name>
</gene>
<keyword evidence="1" id="KW-1133">Transmembrane helix</keyword>
<dbReference type="PANTHER" id="PTHR43155:SF2">
    <property type="entry name" value="CYCLIC DI-GMP PHOSPHODIESTERASE PA4108"/>
    <property type="match status" value="1"/>
</dbReference>
<dbReference type="EMBL" id="CP035807">
    <property type="protein sequence ID" value="QEN05223.1"/>
    <property type="molecule type" value="Genomic_DNA"/>
</dbReference>
<dbReference type="Gene3D" id="1.10.3210.10">
    <property type="entry name" value="Hypothetical protein af1432"/>
    <property type="match status" value="1"/>
</dbReference>
<proteinExistence type="predicted"/>
<evidence type="ECO:0000256" key="1">
    <source>
        <dbReference type="SAM" id="Phobius"/>
    </source>
</evidence>
<name>A0A5C1QAS5_9SPIO</name>
<reference evidence="4 5" key="1">
    <citation type="submission" date="2019-02" db="EMBL/GenBank/DDBJ databases">
        <authorList>
            <person name="Fomenkov A."/>
            <person name="Dubinina G."/>
            <person name="Grabovich M."/>
            <person name="Vincze T."/>
            <person name="Roberts R.J."/>
        </authorList>
    </citation>
    <scope>NUCLEOTIDE SEQUENCE [LARGE SCALE GENOMIC DNA]</scope>
    <source>
        <strain evidence="4 5">P</strain>
    </source>
</reference>
<feature type="domain" description="HD-GYP" evidence="3">
    <location>
        <begin position="215"/>
        <end position="400"/>
    </location>
</feature>
<keyword evidence="1" id="KW-0812">Transmembrane</keyword>
<keyword evidence="1" id="KW-0472">Membrane</keyword>
<dbReference type="Pfam" id="PF13487">
    <property type="entry name" value="HD_5"/>
    <property type="match status" value="1"/>
</dbReference>
<dbReference type="PROSITE" id="PS51832">
    <property type="entry name" value="HD_GYP"/>
    <property type="match status" value="1"/>
</dbReference>
<dbReference type="InterPro" id="IPR037522">
    <property type="entry name" value="HD_GYP_dom"/>
</dbReference>
<dbReference type="AlphaFoldDB" id="A0A5C1QAS5"/>
<dbReference type="CDD" id="cd00077">
    <property type="entry name" value="HDc"/>
    <property type="match status" value="1"/>
</dbReference>
<dbReference type="RefSeq" id="WP_149568462.1">
    <property type="nucleotide sequence ID" value="NZ_CP035807.1"/>
</dbReference>
<keyword evidence="2" id="KW-0732">Signal</keyword>
<feature type="signal peptide" evidence="2">
    <location>
        <begin position="1"/>
        <end position="18"/>
    </location>
</feature>
<feature type="transmembrane region" description="Helical" evidence="1">
    <location>
        <begin position="171"/>
        <end position="191"/>
    </location>
</feature>
<reference evidence="4 5" key="2">
    <citation type="submission" date="2019-09" db="EMBL/GenBank/DDBJ databases">
        <title>Complete Genome Sequence and Methylome Analysis of free living Spirochaetas.</title>
        <authorList>
            <person name="Leshcheva N."/>
            <person name="Mikheeva N."/>
        </authorList>
    </citation>
    <scope>NUCLEOTIDE SEQUENCE [LARGE SCALE GENOMIC DNA]</scope>
    <source>
        <strain evidence="4 5">P</strain>
    </source>
</reference>
<evidence type="ECO:0000313" key="4">
    <source>
        <dbReference type="EMBL" id="QEN05223.1"/>
    </source>
</evidence>
<keyword evidence="5" id="KW-1185">Reference proteome</keyword>
<dbReference type="KEGG" id="sper:EW093_11040"/>
<sequence length="400" mass="45389">MNKIALTFILLLNTFLFAQTSSLSNVDRANRAYIQGDYYTAFNIINQYFKELDSNTPEDKAIVIGEKIYFYYLRSLFLNDDFKDFDTLEKIINSNKILLSKRVLNALNILNNSEDLDGDGVVDNIEIPDILTEETQDSTTGYSSGELALMLKKSLLDSEKNAQNVSRVNSILIILLGVILLISLLIITVLYKSKKRKSYNHRDSLPAHIGLSDESRSKIEKLISTCKRIGLTIDQATGRKNTSVNSAELVYKISMDLGYKKEDSILYYTATLVYDIGLLGVDKNILQNSSISDEDFIEIKKHVEYAKDSLNFVPTEYIDLFIDASTKHHENMDGSGYPYGLVEGEIPYIARVIRVVESYLSLVSIREYKDIRDKKAAMESLVSEVDKYDKKIVESLFEVV</sequence>
<dbReference type="Proteomes" id="UP000323824">
    <property type="component" value="Chromosome"/>
</dbReference>